<proteinExistence type="predicted"/>
<dbReference type="PROSITE" id="PS50127">
    <property type="entry name" value="UBC_2"/>
    <property type="match status" value="1"/>
</dbReference>
<dbReference type="AlphaFoldDB" id="A0A0L7KNY2"/>
<dbReference type="Gene3D" id="3.10.110.10">
    <property type="entry name" value="Ubiquitin Conjugating Enzyme"/>
    <property type="match status" value="1"/>
</dbReference>
<dbReference type="EMBL" id="JTDY01007693">
    <property type="protein sequence ID" value="KOB65007.1"/>
    <property type="molecule type" value="Genomic_DNA"/>
</dbReference>
<sequence length="101" mass="11631">MPGDRRPWSEQRMDSTRRDPEGISRYHIRPFPNCTAGPDGDNLYQWVCSITGNFGSVYEGGVLFLDLSLPYSYLLQPPSVNFRTKIYHCNIRNSMICLDIL</sequence>
<accession>A0A0L7KNY2</accession>
<dbReference type="PANTHER" id="PTHR24068">
    <property type="entry name" value="UBIQUITIN-CONJUGATING ENZYME E2"/>
    <property type="match status" value="1"/>
</dbReference>
<reference evidence="3 4" key="1">
    <citation type="journal article" date="2015" name="Genome Biol. Evol.">
        <title>The genome of winter moth (Operophtera brumata) provides a genomic perspective on sexual dimorphism and phenology.</title>
        <authorList>
            <person name="Derks M.F."/>
            <person name="Smit S."/>
            <person name="Salis L."/>
            <person name="Schijlen E."/>
            <person name="Bossers A."/>
            <person name="Mateman C."/>
            <person name="Pijl A.S."/>
            <person name="de Ridder D."/>
            <person name="Groenen M.A."/>
            <person name="Visser M.E."/>
            <person name="Megens H.J."/>
        </authorList>
    </citation>
    <scope>NUCLEOTIDE SEQUENCE [LARGE SCALE GENOMIC DNA]</scope>
    <source>
        <strain evidence="3">WM2013NL</strain>
        <tissue evidence="3">Head and thorax</tissue>
    </source>
</reference>
<dbReference type="SUPFAM" id="SSF54495">
    <property type="entry name" value="UBC-like"/>
    <property type="match status" value="1"/>
</dbReference>
<feature type="region of interest" description="Disordered" evidence="1">
    <location>
        <begin position="1"/>
        <end position="23"/>
    </location>
</feature>
<organism evidence="3 4">
    <name type="scientific">Operophtera brumata</name>
    <name type="common">Winter moth</name>
    <name type="synonym">Phalaena brumata</name>
    <dbReference type="NCBI Taxonomy" id="104452"/>
    <lineage>
        <taxon>Eukaryota</taxon>
        <taxon>Metazoa</taxon>
        <taxon>Ecdysozoa</taxon>
        <taxon>Arthropoda</taxon>
        <taxon>Hexapoda</taxon>
        <taxon>Insecta</taxon>
        <taxon>Pterygota</taxon>
        <taxon>Neoptera</taxon>
        <taxon>Endopterygota</taxon>
        <taxon>Lepidoptera</taxon>
        <taxon>Glossata</taxon>
        <taxon>Ditrysia</taxon>
        <taxon>Geometroidea</taxon>
        <taxon>Geometridae</taxon>
        <taxon>Larentiinae</taxon>
        <taxon>Operophtera</taxon>
    </lineage>
</organism>
<evidence type="ECO:0000313" key="3">
    <source>
        <dbReference type="EMBL" id="KOB65007.1"/>
    </source>
</evidence>
<feature type="domain" description="UBC core" evidence="2">
    <location>
        <begin position="11"/>
        <end position="101"/>
    </location>
</feature>
<dbReference type="InterPro" id="IPR016135">
    <property type="entry name" value="UBQ-conjugating_enzyme/RWD"/>
</dbReference>
<protein>
    <submittedName>
        <fullName evidence="3">Ubiquitin conjugating enzyme E2</fullName>
    </submittedName>
</protein>
<dbReference type="STRING" id="104452.A0A0L7KNY2"/>
<evidence type="ECO:0000259" key="2">
    <source>
        <dbReference type="PROSITE" id="PS50127"/>
    </source>
</evidence>
<gene>
    <name evidence="3" type="ORF">OBRU01_23351</name>
</gene>
<name>A0A0L7KNY2_OPEBR</name>
<evidence type="ECO:0000256" key="1">
    <source>
        <dbReference type="SAM" id="MobiDB-lite"/>
    </source>
</evidence>
<evidence type="ECO:0000313" key="4">
    <source>
        <dbReference type="Proteomes" id="UP000037510"/>
    </source>
</evidence>
<dbReference type="Pfam" id="PF00179">
    <property type="entry name" value="UQ_con"/>
    <property type="match status" value="1"/>
</dbReference>
<dbReference type="Proteomes" id="UP000037510">
    <property type="component" value="Unassembled WGS sequence"/>
</dbReference>
<dbReference type="InterPro" id="IPR000608">
    <property type="entry name" value="UBC"/>
</dbReference>
<keyword evidence="4" id="KW-1185">Reference proteome</keyword>
<comment type="caution">
    <text evidence="3">The sequence shown here is derived from an EMBL/GenBank/DDBJ whole genome shotgun (WGS) entry which is preliminary data.</text>
</comment>